<dbReference type="AlphaFoldDB" id="A0A6L8M0E4"/>
<sequence>MFKKLLLLAFLSPCLAFANESSFINDNVDNAEASVTSIPGGWSEYRTTLSRNEYNTFYQALGGLVGVSYSPFAVSASVTAGMSYKFICNAQPTYPDAPTYAVVVEVYHPINGTPELVSINEIN</sequence>
<organism evidence="2 3">
    <name type="scientific">Vibrio tetraodonis subsp. pristinus</name>
    <dbReference type="NCBI Taxonomy" id="2695891"/>
    <lineage>
        <taxon>Bacteria</taxon>
        <taxon>Pseudomonadati</taxon>
        <taxon>Pseudomonadota</taxon>
        <taxon>Gammaproteobacteria</taxon>
        <taxon>Vibrionales</taxon>
        <taxon>Vibrionaceae</taxon>
        <taxon>Vibrio</taxon>
    </lineage>
</organism>
<evidence type="ECO:0000313" key="2">
    <source>
        <dbReference type="EMBL" id="MYM61223.1"/>
    </source>
</evidence>
<keyword evidence="1" id="KW-0732">Signal</keyword>
<feature type="signal peptide" evidence="1">
    <location>
        <begin position="1"/>
        <end position="18"/>
    </location>
</feature>
<reference evidence="2 3" key="1">
    <citation type="submission" date="2020-01" db="EMBL/GenBank/DDBJ databases">
        <title>Draft Genome Sequence of Vibrio sp. strain OCN044, Isolated from a Healthy Coral at Palmyra Atoll.</title>
        <authorList>
            <person name="Videau P."/>
            <person name="Loughran R."/>
            <person name="Esquivel A."/>
            <person name="Deadmond M."/>
            <person name="Paddock B.E."/>
            <person name="Saw J.H."/>
            <person name="Ushijima B."/>
        </authorList>
    </citation>
    <scope>NUCLEOTIDE SEQUENCE [LARGE SCALE GENOMIC DNA]</scope>
    <source>
        <strain evidence="2 3">OCN044</strain>
    </source>
</reference>
<proteinExistence type="predicted"/>
<dbReference type="EMBL" id="WWEU01000010">
    <property type="protein sequence ID" value="MYM61223.1"/>
    <property type="molecule type" value="Genomic_DNA"/>
</dbReference>
<gene>
    <name evidence="2" type="ORF">GTG28_18550</name>
</gene>
<dbReference type="Proteomes" id="UP000478571">
    <property type="component" value="Unassembled WGS sequence"/>
</dbReference>
<feature type="chain" id="PRO_5026909150" evidence="1">
    <location>
        <begin position="19"/>
        <end position="123"/>
    </location>
</feature>
<keyword evidence="3" id="KW-1185">Reference proteome</keyword>
<name>A0A6L8M0E4_9VIBR</name>
<protein>
    <submittedName>
        <fullName evidence="2">Uncharacterized protein</fullName>
    </submittedName>
</protein>
<dbReference type="RefSeq" id="WP_160932458.1">
    <property type="nucleotide sequence ID" value="NZ_WWEU01000010.1"/>
</dbReference>
<evidence type="ECO:0000313" key="3">
    <source>
        <dbReference type="Proteomes" id="UP000478571"/>
    </source>
</evidence>
<evidence type="ECO:0000256" key="1">
    <source>
        <dbReference type="SAM" id="SignalP"/>
    </source>
</evidence>
<comment type="caution">
    <text evidence="2">The sequence shown here is derived from an EMBL/GenBank/DDBJ whole genome shotgun (WGS) entry which is preliminary data.</text>
</comment>
<accession>A0A6L8M0E4</accession>